<dbReference type="OrthoDB" id="1277169at2"/>
<evidence type="ECO:0000313" key="1">
    <source>
        <dbReference type="EMBL" id="REC80082.1"/>
    </source>
</evidence>
<keyword evidence="2" id="KW-1185">Reference proteome</keyword>
<proteinExistence type="predicted"/>
<protein>
    <submittedName>
        <fullName evidence="1">Uncharacterized protein</fullName>
    </submittedName>
</protein>
<dbReference type="RefSeq" id="WP_116010761.1">
    <property type="nucleotide sequence ID" value="NZ_QNUH01000002.1"/>
</dbReference>
<name>A0A3D9DPZ0_9FLAO</name>
<organism evidence="1 2">
    <name type="scientific">Chryseobacterium elymi</name>
    <dbReference type="NCBI Taxonomy" id="395936"/>
    <lineage>
        <taxon>Bacteria</taxon>
        <taxon>Pseudomonadati</taxon>
        <taxon>Bacteroidota</taxon>
        <taxon>Flavobacteriia</taxon>
        <taxon>Flavobacteriales</taxon>
        <taxon>Weeksellaceae</taxon>
        <taxon>Chryseobacterium group</taxon>
        <taxon>Chryseobacterium</taxon>
    </lineage>
</organism>
<accession>A0A3D9DPZ0</accession>
<evidence type="ECO:0000313" key="2">
    <source>
        <dbReference type="Proteomes" id="UP000257030"/>
    </source>
</evidence>
<gene>
    <name evidence="1" type="ORF">DRF60_03625</name>
</gene>
<dbReference type="AlphaFoldDB" id="A0A3D9DPZ0"/>
<reference evidence="1 2" key="1">
    <citation type="journal article" date="2010" name="Syst. Appl. Microbiol.">
        <title>Four new species of Chryseobacterium from the rhizosphere of coastal sand dune plants, Chryseobacterium elymi sp. nov., Chryseobacterium hagamense sp. nov., Chryseobacterium lathyri sp. nov. and Chryseobacterium rhizosphaerae sp. nov.</title>
        <authorList>
            <person name="Cho S.H."/>
            <person name="Lee K.S."/>
            <person name="Shin D.S."/>
            <person name="Han J.H."/>
            <person name="Park K.S."/>
            <person name="Lee C.H."/>
            <person name="Park K.H."/>
            <person name="Kim S.B."/>
        </authorList>
    </citation>
    <scope>NUCLEOTIDE SEQUENCE [LARGE SCALE GENOMIC DNA]</scope>
    <source>
        <strain evidence="1 2">KCTC 22547</strain>
    </source>
</reference>
<dbReference type="Proteomes" id="UP000257030">
    <property type="component" value="Unassembled WGS sequence"/>
</dbReference>
<comment type="caution">
    <text evidence="1">The sequence shown here is derived from an EMBL/GenBank/DDBJ whole genome shotgun (WGS) entry which is preliminary data.</text>
</comment>
<sequence>MIKNKFLILENMIPRCIMCKLGSLISLLLLLFYANVFASENSPLVNTTDPELISQEEKEPPTVPVIHINEGTVVYGMETISLYVQPIDAEDKEHIQQKVSTKITKRAVADKILKKVKTEQNIKLPEVNAQLTSHHSENSFKSSKRQFRVATLTNMLLKIAILSYTAYYQTVFSLNTNSLYTISFFLKGGLANSAFFTRPPPFA</sequence>
<dbReference type="EMBL" id="QNUH01000002">
    <property type="protein sequence ID" value="REC80082.1"/>
    <property type="molecule type" value="Genomic_DNA"/>
</dbReference>